<organism evidence="2 3">
    <name type="scientific">Lactuca saligna</name>
    <name type="common">Willowleaf lettuce</name>
    <dbReference type="NCBI Taxonomy" id="75948"/>
    <lineage>
        <taxon>Eukaryota</taxon>
        <taxon>Viridiplantae</taxon>
        <taxon>Streptophyta</taxon>
        <taxon>Embryophyta</taxon>
        <taxon>Tracheophyta</taxon>
        <taxon>Spermatophyta</taxon>
        <taxon>Magnoliopsida</taxon>
        <taxon>eudicotyledons</taxon>
        <taxon>Gunneridae</taxon>
        <taxon>Pentapetalae</taxon>
        <taxon>asterids</taxon>
        <taxon>campanulids</taxon>
        <taxon>Asterales</taxon>
        <taxon>Asteraceae</taxon>
        <taxon>Cichorioideae</taxon>
        <taxon>Cichorieae</taxon>
        <taxon>Lactucinae</taxon>
        <taxon>Lactuca</taxon>
    </lineage>
</organism>
<proteinExistence type="predicted"/>
<dbReference type="Proteomes" id="UP001177003">
    <property type="component" value="Chromosome 0"/>
</dbReference>
<gene>
    <name evidence="2" type="ORF">LSALG_LOCUS1621</name>
</gene>
<dbReference type="EMBL" id="OX465086">
    <property type="protein sequence ID" value="CAI9260795.1"/>
    <property type="molecule type" value="Genomic_DNA"/>
</dbReference>
<keyword evidence="3" id="KW-1185">Reference proteome</keyword>
<reference evidence="2" key="1">
    <citation type="submission" date="2023-04" db="EMBL/GenBank/DDBJ databases">
        <authorList>
            <person name="Vijverberg K."/>
            <person name="Xiong W."/>
            <person name="Schranz E."/>
        </authorList>
    </citation>
    <scope>NUCLEOTIDE SEQUENCE</scope>
</reference>
<accession>A0AA35UXR6</accession>
<dbReference type="InterPro" id="IPR032197">
    <property type="entry name" value="Atg7_N"/>
</dbReference>
<dbReference type="AlphaFoldDB" id="A0AA35UXR6"/>
<evidence type="ECO:0000313" key="2">
    <source>
        <dbReference type="EMBL" id="CAI9260795.1"/>
    </source>
</evidence>
<name>A0AA35UXR6_LACSI</name>
<dbReference type="Pfam" id="PF16420">
    <property type="entry name" value="ATG7_N"/>
    <property type="match status" value="1"/>
</dbReference>
<evidence type="ECO:0000313" key="3">
    <source>
        <dbReference type="Proteomes" id="UP001177003"/>
    </source>
</evidence>
<dbReference type="InterPro" id="IPR042523">
    <property type="entry name" value="Atg7_N_2"/>
</dbReference>
<dbReference type="Gene3D" id="3.40.140.100">
    <property type="entry name" value="Ubiquitin-like modifier-activating enzyme ATG7 C-terminal domain"/>
    <property type="match status" value="1"/>
</dbReference>
<evidence type="ECO:0000259" key="1">
    <source>
        <dbReference type="Pfam" id="PF16420"/>
    </source>
</evidence>
<sequence>MLFGFYDPSHLPNNPGWPLCNFLVFISAEWTLKKIQFLCYHENHGFADLGLSLVGEALIQPSQGGSDKIGLFLLEIGTEELPPNDVATAGQQLKDLIVL</sequence>
<protein>
    <recommendedName>
        <fullName evidence="1">Ubiquitin-like modifier-activating enzyme Atg7 N-terminal domain-containing protein</fullName>
    </recommendedName>
</protein>
<feature type="domain" description="Ubiquitin-like modifier-activating enzyme Atg7 N-terminal" evidence="1">
    <location>
        <begin position="2"/>
        <end position="60"/>
    </location>
</feature>